<name>A0A820RFZ4_9BILA</name>
<reference evidence="1" key="1">
    <citation type="submission" date="2021-02" db="EMBL/GenBank/DDBJ databases">
        <authorList>
            <person name="Nowell W R."/>
        </authorList>
    </citation>
    <scope>NUCLEOTIDE SEQUENCE</scope>
</reference>
<dbReference type="Proteomes" id="UP000663881">
    <property type="component" value="Unassembled WGS sequence"/>
</dbReference>
<dbReference type="EMBL" id="CAJOAY010032920">
    <property type="protein sequence ID" value="CAF4435147.1"/>
    <property type="molecule type" value="Genomic_DNA"/>
</dbReference>
<evidence type="ECO:0000313" key="2">
    <source>
        <dbReference type="Proteomes" id="UP000663881"/>
    </source>
</evidence>
<sequence length="73" mass="8140">MRKSTSTSDSSDDDDDYDLPLTKIQFKINPTTQKSPIAEESDDTKISNVMRLVDKNIGHLATYSLSTGRVSLF</sequence>
<proteinExistence type="predicted"/>
<evidence type="ECO:0000313" key="1">
    <source>
        <dbReference type="EMBL" id="CAF4435147.1"/>
    </source>
</evidence>
<gene>
    <name evidence="1" type="ORF">OKA104_LOCUS53303</name>
</gene>
<comment type="caution">
    <text evidence="1">The sequence shown here is derived from an EMBL/GenBank/DDBJ whole genome shotgun (WGS) entry which is preliminary data.</text>
</comment>
<dbReference type="AlphaFoldDB" id="A0A820RFZ4"/>
<accession>A0A820RFZ4</accession>
<protein>
    <submittedName>
        <fullName evidence="1">Uncharacterized protein</fullName>
    </submittedName>
</protein>
<organism evidence="1 2">
    <name type="scientific">Adineta steineri</name>
    <dbReference type="NCBI Taxonomy" id="433720"/>
    <lineage>
        <taxon>Eukaryota</taxon>
        <taxon>Metazoa</taxon>
        <taxon>Spiralia</taxon>
        <taxon>Gnathifera</taxon>
        <taxon>Rotifera</taxon>
        <taxon>Eurotatoria</taxon>
        <taxon>Bdelloidea</taxon>
        <taxon>Adinetida</taxon>
        <taxon>Adinetidae</taxon>
        <taxon>Adineta</taxon>
    </lineage>
</organism>